<keyword evidence="4" id="KW-1185">Reference proteome</keyword>
<protein>
    <recommendedName>
        <fullName evidence="5">Glycoside hydrolase family 76 protein</fullName>
    </recommendedName>
</protein>
<dbReference type="Proteomes" id="UP000800092">
    <property type="component" value="Unassembled WGS sequence"/>
</dbReference>
<sequence>MVFPKLIWALVASTLASSVYAVNREVYMGPVPKPIEDTPSNSGVNTTDPQAIKVADTLYNLEALFALENLAIADRIYAAKAKNYMETAFSNAQNLRDVKNTNSDRYKDPGWWALLWTAAYDLTNDEKYVEEAERLLDSMVGRSGKFCGQGSRCSKTHTYIKTSLSELALSLAQVTHRMSSGSWFSLDWATRRYDNVAPQKAKTQNSDDQIHNSQTGNTDEKNELKERGTEDCLHGNTPASEANNTNVVGGIIELCLANSTKLDDVHTLAGAFMANITERVGPNEPEFSTAGGYEPQFQKVFVEQREKLLRILPNEKYQHLLDRDLNRVSEQGSADAYGSLSWVGPCFPLNSHAEDWICWALVLR</sequence>
<evidence type="ECO:0000313" key="4">
    <source>
        <dbReference type="Proteomes" id="UP000800092"/>
    </source>
</evidence>
<keyword evidence="2" id="KW-0732">Signal</keyword>
<gene>
    <name evidence="3" type="ORF">EV356DRAFT_497649</name>
</gene>
<feature type="region of interest" description="Disordered" evidence="1">
    <location>
        <begin position="198"/>
        <end position="227"/>
    </location>
</feature>
<organism evidence="3 4">
    <name type="scientific">Viridothelium virens</name>
    <name type="common">Speckled blister lichen</name>
    <name type="synonym">Trypethelium virens</name>
    <dbReference type="NCBI Taxonomy" id="1048519"/>
    <lineage>
        <taxon>Eukaryota</taxon>
        <taxon>Fungi</taxon>
        <taxon>Dikarya</taxon>
        <taxon>Ascomycota</taxon>
        <taxon>Pezizomycotina</taxon>
        <taxon>Dothideomycetes</taxon>
        <taxon>Dothideomycetes incertae sedis</taxon>
        <taxon>Trypetheliales</taxon>
        <taxon>Trypetheliaceae</taxon>
        <taxon>Viridothelium</taxon>
    </lineage>
</organism>
<evidence type="ECO:0000313" key="3">
    <source>
        <dbReference type="EMBL" id="KAF2236760.1"/>
    </source>
</evidence>
<feature type="compositionally biased region" description="Basic and acidic residues" evidence="1">
    <location>
        <begin position="218"/>
        <end position="227"/>
    </location>
</feature>
<evidence type="ECO:0008006" key="5">
    <source>
        <dbReference type="Google" id="ProtNLM"/>
    </source>
</evidence>
<accession>A0A6A6HH31</accession>
<dbReference type="SUPFAM" id="SSF48208">
    <property type="entry name" value="Six-hairpin glycosidases"/>
    <property type="match status" value="1"/>
</dbReference>
<proteinExistence type="predicted"/>
<dbReference type="GO" id="GO:0005975">
    <property type="term" value="P:carbohydrate metabolic process"/>
    <property type="evidence" value="ECO:0007669"/>
    <property type="project" value="InterPro"/>
</dbReference>
<name>A0A6A6HH31_VIRVR</name>
<feature type="compositionally biased region" description="Polar residues" evidence="1">
    <location>
        <begin position="201"/>
        <end position="217"/>
    </location>
</feature>
<dbReference type="OrthoDB" id="10464340at2759"/>
<dbReference type="InterPro" id="IPR008928">
    <property type="entry name" value="6-hairpin_glycosidase_sf"/>
</dbReference>
<evidence type="ECO:0000256" key="2">
    <source>
        <dbReference type="SAM" id="SignalP"/>
    </source>
</evidence>
<feature type="signal peptide" evidence="2">
    <location>
        <begin position="1"/>
        <end position="21"/>
    </location>
</feature>
<evidence type="ECO:0000256" key="1">
    <source>
        <dbReference type="SAM" id="MobiDB-lite"/>
    </source>
</evidence>
<dbReference type="AlphaFoldDB" id="A0A6A6HH31"/>
<dbReference type="EMBL" id="ML991783">
    <property type="protein sequence ID" value="KAF2236760.1"/>
    <property type="molecule type" value="Genomic_DNA"/>
</dbReference>
<dbReference type="Gene3D" id="1.50.10.20">
    <property type="match status" value="1"/>
</dbReference>
<feature type="chain" id="PRO_5025566778" description="Glycoside hydrolase family 76 protein" evidence="2">
    <location>
        <begin position="22"/>
        <end position="364"/>
    </location>
</feature>
<reference evidence="3" key="1">
    <citation type="journal article" date="2020" name="Stud. Mycol.">
        <title>101 Dothideomycetes genomes: a test case for predicting lifestyles and emergence of pathogens.</title>
        <authorList>
            <person name="Haridas S."/>
            <person name="Albert R."/>
            <person name="Binder M."/>
            <person name="Bloem J."/>
            <person name="Labutti K."/>
            <person name="Salamov A."/>
            <person name="Andreopoulos B."/>
            <person name="Baker S."/>
            <person name="Barry K."/>
            <person name="Bills G."/>
            <person name="Bluhm B."/>
            <person name="Cannon C."/>
            <person name="Castanera R."/>
            <person name="Culley D."/>
            <person name="Daum C."/>
            <person name="Ezra D."/>
            <person name="Gonzalez J."/>
            <person name="Henrissat B."/>
            <person name="Kuo A."/>
            <person name="Liang C."/>
            <person name="Lipzen A."/>
            <person name="Lutzoni F."/>
            <person name="Magnuson J."/>
            <person name="Mondo S."/>
            <person name="Nolan M."/>
            <person name="Ohm R."/>
            <person name="Pangilinan J."/>
            <person name="Park H.-J."/>
            <person name="Ramirez L."/>
            <person name="Alfaro M."/>
            <person name="Sun H."/>
            <person name="Tritt A."/>
            <person name="Yoshinaga Y."/>
            <person name="Zwiers L.-H."/>
            <person name="Turgeon B."/>
            <person name="Goodwin S."/>
            <person name="Spatafora J."/>
            <person name="Crous P."/>
            <person name="Grigoriev I."/>
        </authorList>
    </citation>
    <scope>NUCLEOTIDE SEQUENCE</scope>
    <source>
        <strain evidence="3">Tuck. ex Michener</strain>
    </source>
</reference>